<reference evidence="1" key="3">
    <citation type="submission" date="2025-09" db="UniProtKB">
        <authorList>
            <consortium name="Ensembl"/>
        </authorList>
    </citation>
    <scope>IDENTIFICATION</scope>
</reference>
<evidence type="ECO:0000313" key="2">
    <source>
        <dbReference type="Proteomes" id="UP000694620"/>
    </source>
</evidence>
<reference evidence="1" key="1">
    <citation type="submission" date="2021-06" db="EMBL/GenBank/DDBJ databases">
        <authorList>
            <consortium name="Wellcome Sanger Institute Data Sharing"/>
        </authorList>
    </citation>
    <scope>NUCLEOTIDE SEQUENCE [LARGE SCALE GENOMIC DNA]</scope>
</reference>
<dbReference type="Ensembl" id="ENSECRT00000006995.1">
    <property type="protein sequence ID" value="ENSECRP00000006884.1"/>
    <property type="gene ID" value="ENSECRG00000004594.1"/>
</dbReference>
<dbReference type="PANTHER" id="PTHR21590">
    <property type="entry name" value="SEA DOMAIN-CONTAINING PROTEIN"/>
    <property type="match status" value="1"/>
</dbReference>
<dbReference type="InterPro" id="IPR024606">
    <property type="entry name" value="KIAA1549"/>
</dbReference>
<keyword evidence="2" id="KW-1185">Reference proteome</keyword>
<evidence type="ECO:0000313" key="1">
    <source>
        <dbReference type="Ensembl" id="ENSECRP00000006884.1"/>
    </source>
</evidence>
<protein>
    <submittedName>
        <fullName evidence="1">KIAA1549-like b</fullName>
    </submittedName>
</protein>
<dbReference type="GeneTree" id="ENSGT00530000063472"/>
<proteinExistence type="predicted"/>
<reference evidence="1" key="2">
    <citation type="submission" date="2025-08" db="UniProtKB">
        <authorList>
            <consortium name="Ensembl"/>
        </authorList>
    </citation>
    <scope>IDENTIFICATION</scope>
</reference>
<dbReference type="PANTHER" id="PTHR21590:SF3">
    <property type="entry name" value="UPF0606 PROTEIN KIAA1549L"/>
    <property type="match status" value="1"/>
</dbReference>
<dbReference type="Pfam" id="PF12877">
    <property type="entry name" value="KIAA1549"/>
    <property type="match status" value="1"/>
</dbReference>
<organism evidence="1 2">
    <name type="scientific">Erpetoichthys calabaricus</name>
    <name type="common">Rope fish</name>
    <name type="synonym">Calamoichthys calabaricus</name>
    <dbReference type="NCBI Taxonomy" id="27687"/>
    <lineage>
        <taxon>Eukaryota</taxon>
        <taxon>Metazoa</taxon>
        <taxon>Chordata</taxon>
        <taxon>Craniata</taxon>
        <taxon>Vertebrata</taxon>
        <taxon>Euteleostomi</taxon>
        <taxon>Actinopterygii</taxon>
        <taxon>Polypteriformes</taxon>
        <taxon>Polypteridae</taxon>
        <taxon>Erpetoichthys</taxon>
    </lineage>
</organism>
<accession>A0A8C4RUB5</accession>
<dbReference type="AlphaFoldDB" id="A0A8C4RUB5"/>
<name>A0A8C4RUB5_ERPCA</name>
<sequence>MLPIQYNGVGEDQNGNPKSMCIFVLVLRFVGPTDNIQSCSFTQTMEERLQNAFEEAEATILNAHNILSVQILSTSQSIGSPAVSLIYVVWNQTKLLNGTISSSLLNQLTAELVGYYLLFPPLIIAERTFCLFILW</sequence>
<dbReference type="Proteomes" id="UP000694620">
    <property type="component" value="Chromosome 2"/>
</dbReference>